<dbReference type="RefSeq" id="WP_345556608.1">
    <property type="nucleotide sequence ID" value="NZ_BAABIK010000011.1"/>
</dbReference>
<dbReference type="PANTHER" id="PTHR33154:SF18">
    <property type="entry name" value="ARSENICAL RESISTANCE OPERON REPRESSOR"/>
    <property type="match status" value="1"/>
</dbReference>
<dbReference type="Gene3D" id="1.10.10.10">
    <property type="entry name" value="Winged helix-like DNA-binding domain superfamily/Winged helix DNA-binding domain"/>
    <property type="match status" value="1"/>
</dbReference>
<organism evidence="6 7">
    <name type="scientific">Streptomonospora halophila</name>
    <dbReference type="NCBI Taxonomy" id="427369"/>
    <lineage>
        <taxon>Bacteria</taxon>
        <taxon>Bacillati</taxon>
        <taxon>Actinomycetota</taxon>
        <taxon>Actinomycetes</taxon>
        <taxon>Streptosporangiales</taxon>
        <taxon>Nocardiopsidaceae</taxon>
        <taxon>Streptomonospora</taxon>
    </lineage>
</organism>
<protein>
    <recommendedName>
        <fullName evidence="5">HTH arsR-type domain-containing protein</fullName>
    </recommendedName>
</protein>
<gene>
    <name evidence="6" type="ORF">GCM10023224_23320</name>
</gene>
<name>A0ABP9GFR6_9ACTN</name>
<dbReference type="PANTHER" id="PTHR33154">
    <property type="entry name" value="TRANSCRIPTIONAL REGULATOR, ARSR FAMILY"/>
    <property type="match status" value="1"/>
</dbReference>
<dbReference type="Proteomes" id="UP001499993">
    <property type="component" value="Unassembled WGS sequence"/>
</dbReference>
<keyword evidence="2" id="KW-0238">DNA-binding</keyword>
<keyword evidence="7" id="KW-1185">Reference proteome</keyword>
<evidence type="ECO:0000256" key="1">
    <source>
        <dbReference type="ARBA" id="ARBA00023015"/>
    </source>
</evidence>
<dbReference type="InterPro" id="IPR036388">
    <property type="entry name" value="WH-like_DNA-bd_sf"/>
</dbReference>
<sequence length="208" mass="21599">MSPPSDSPDLAGLRLLAHPLRLRLLSLLTAQAMSAAEAARELGESQANVSYHLRRLHGGGLLEVAEEVRVSGGRARRYRHDPASGPSALAAGPAATGVDHRAVVAALAAELQRRAARRRADDRGHITDAEVWVDPGEWHRIVEAVSGAADRLHAAARPPHTPGTVPTSTTLAMFTLDDSGARDGGESCGSGDGGHGGGSADAGERRGR</sequence>
<reference evidence="7" key="1">
    <citation type="journal article" date="2019" name="Int. J. Syst. Evol. Microbiol.">
        <title>The Global Catalogue of Microorganisms (GCM) 10K type strain sequencing project: providing services to taxonomists for standard genome sequencing and annotation.</title>
        <authorList>
            <consortium name="The Broad Institute Genomics Platform"/>
            <consortium name="The Broad Institute Genome Sequencing Center for Infectious Disease"/>
            <person name="Wu L."/>
            <person name="Ma J."/>
        </authorList>
    </citation>
    <scope>NUCLEOTIDE SEQUENCE [LARGE SCALE GENOMIC DNA]</scope>
    <source>
        <strain evidence="7">JCM 18123</strain>
    </source>
</reference>
<evidence type="ECO:0000256" key="3">
    <source>
        <dbReference type="ARBA" id="ARBA00023163"/>
    </source>
</evidence>
<proteinExistence type="predicted"/>
<evidence type="ECO:0000256" key="4">
    <source>
        <dbReference type="SAM" id="MobiDB-lite"/>
    </source>
</evidence>
<accession>A0ABP9GFR6</accession>
<dbReference type="SMART" id="SM00418">
    <property type="entry name" value="HTH_ARSR"/>
    <property type="match status" value="1"/>
</dbReference>
<dbReference type="EMBL" id="BAABIK010000011">
    <property type="protein sequence ID" value="GAA4940870.1"/>
    <property type="molecule type" value="Genomic_DNA"/>
</dbReference>
<evidence type="ECO:0000259" key="5">
    <source>
        <dbReference type="SMART" id="SM00418"/>
    </source>
</evidence>
<feature type="region of interest" description="Disordered" evidence="4">
    <location>
        <begin position="177"/>
        <end position="208"/>
    </location>
</feature>
<evidence type="ECO:0000313" key="6">
    <source>
        <dbReference type="EMBL" id="GAA4940870.1"/>
    </source>
</evidence>
<dbReference type="InterPro" id="IPR001845">
    <property type="entry name" value="HTH_ArsR_DNA-bd_dom"/>
</dbReference>
<feature type="compositionally biased region" description="Gly residues" evidence="4">
    <location>
        <begin position="186"/>
        <end position="200"/>
    </location>
</feature>
<dbReference type="Pfam" id="PF12840">
    <property type="entry name" value="HTH_20"/>
    <property type="match status" value="1"/>
</dbReference>
<keyword evidence="3" id="KW-0804">Transcription</keyword>
<dbReference type="InterPro" id="IPR036390">
    <property type="entry name" value="WH_DNA-bd_sf"/>
</dbReference>
<dbReference type="PRINTS" id="PR00778">
    <property type="entry name" value="HTHARSR"/>
</dbReference>
<evidence type="ECO:0000256" key="2">
    <source>
        <dbReference type="ARBA" id="ARBA00023125"/>
    </source>
</evidence>
<dbReference type="InterPro" id="IPR051081">
    <property type="entry name" value="HTH_MetalResp_TranReg"/>
</dbReference>
<evidence type="ECO:0000313" key="7">
    <source>
        <dbReference type="Proteomes" id="UP001499993"/>
    </source>
</evidence>
<comment type="caution">
    <text evidence="6">The sequence shown here is derived from an EMBL/GenBank/DDBJ whole genome shotgun (WGS) entry which is preliminary data.</text>
</comment>
<dbReference type="SUPFAM" id="SSF46785">
    <property type="entry name" value="Winged helix' DNA-binding domain"/>
    <property type="match status" value="1"/>
</dbReference>
<feature type="domain" description="HTH arsR-type" evidence="5">
    <location>
        <begin position="11"/>
        <end position="90"/>
    </location>
</feature>
<keyword evidence="1" id="KW-0805">Transcription regulation</keyword>